<keyword evidence="3 7" id="KW-0812">Transmembrane</keyword>
<protein>
    <recommendedName>
        <fullName evidence="11">Cell cycle control protein 50A</fullName>
    </recommendedName>
</protein>
<dbReference type="GO" id="GO:0005886">
    <property type="term" value="C:plasma membrane"/>
    <property type="evidence" value="ECO:0000318"/>
    <property type="project" value="GO_Central"/>
</dbReference>
<dbReference type="RefSeq" id="XP_009017893.1">
    <property type="nucleotide sequence ID" value="XM_009019645.1"/>
</dbReference>
<dbReference type="PIRSF" id="PIRSF015840">
    <property type="entry name" value="DUF284_TM_euk"/>
    <property type="match status" value="1"/>
</dbReference>
<reference evidence="8 10" key="2">
    <citation type="journal article" date="2013" name="Nature">
        <title>Insights into bilaterian evolution from three spiralian genomes.</title>
        <authorList>
            <person name="Simakov O."/>
            <person name="Marletaz F."/>
            <person name="Cho S.J."/>
            <person name="Edsinger-Gonzales E."/>
            <person name="Havlak P."/>
            <person name="Hellsten U."/>
            <person name="Kuo D.H."/>
            <person name="Larsson T."/>
            <person name="Lv J."/>
            <person name="Arendt D."/>
            <person name="Savage R."/>
            <person name="Osoegawa K."/>
            <person name="de Jong P."/>
            <person name="Grimwood J."/>
            <person name="Chapman J.A."/>
            <person name="Shapiro H."/>
            <person name="Aerts A."/>
            <person name="Otillar R.P."/>
            <person name="Terry A.Y."/>
            <person name="Boore J.L."/>
            <person name="Grigoriev I.V."/>
            <person name="Lindberg D.R."/>
            <person name="Seaver E.C."/>
            <person name="Weisblat D.A."/>
            <person name="Putnam N.H."/>
            <person name="Rokhsar D.S."/>
        </authorList>
    </citation>
    <scope>NUCLEOTIDE SEQUENCE</scope>
</reference>
<dbReference type="EMBL" id="AMQM01004421">
    <property type="status" value="NOT_ANNOTATED_CDS"/>
    <property type="molecule type" value="Genomic_DNA"/>
</dbReference>
<keyword evidence="4 7" id="KW-1133">Transmembrane helix</keyword>
<dbReference type="InterPro" id="IPR005045">
    <property type="entry name" value="CDC50/LEM3_fam"/>
</dbReference>
<evidence type="ECO:0000256" key="4">
    <source>
        <dbReference type="ARBA" id="ARBA00022989"/>
    </source>
</evidence>
<dbReference type="PANTHER" id="PTHR10926">
    <property type="entry name" value="CELL CYCLE CONTROL PROTEIN 50"/>
    <property type="match status" value="1"/>
</dbReference>
<evidence type="ECO:0000256" key="6">
    <source>
        <dbReference type="PIRNR" id="PIRNR015840"/>
    </source>
</evidence>
<proteinExistence type="inferred from homology"/>
<organism evidence="9 10">
    <name type="scientific">Helobdella robusta</name>
    <name type="common">Californian leech</name>
    <dbReference type="NCBI Taxonomy" id="6412"/>
    <lineage>
        <taxon>Eukaryota</taxon>
        <taxon>Metazoa</taxon>
        <taxon>Spiralia</taxon>
        <taxon>Lophotrochozoa</taxon>
        <taxon>Annelida</taxon>
        <taxon>Clitellata</taxon>
        <taxon>Hirudinea</taxon>
        <taxon>Rhynchobdellida</taxon>
        <taxon>Glossiphoniidae</taxon>
        <taxon>Helobdella</taxon>
    </lineage>
</organism>
<dbReference type="GO" id="GO:0005794">
    <property type="term" value="C:Golgi apparatus"/>
    <property type="evidence" value="ECO:0000318"/>
    <property type="project" value="GO_Central"/>
</dbReference>
<dbReference type="EMBL" id="KB096551">
    <property type="protein sequence ID" value="ESO03957.1"/>
    <property type="molecule type" value="Genomic_DNA"/>
</dbReference>
<feature type="transmembrane region" description="Helical" evidence="7">
    <location>
        <begin position="211"/>
        <end position="234"/>
    </location>
</feature>
<evidence type="ECO:0000256" key="5">
    <source>
        <dbReference type="ARBA" id="ARBA00023136"/>
    </source>
</evidence>
<dbReference type="eggNOG" id="KOG2952">
    <property type="taxonomic scope" value="Eukaryota"/>
</dbReference>
<comment type="subcellular location">
    <subcellularLocation>
        <location evidence="1">Membrane</location>
        <topology evidence="1">Multi-pass membrane protein</topology>
    </subcellularLocation>
</comment>
<evidence type="ECO:0000313" key="8">
    <source>
        <dbReference type="EMBL" id="ESO03957.1"/>
    </source>
</evidence>
<dbReference type="PANTHER" id="PTHR10926:SF0">
    <property type="entry name" value="CDC50, ISOFORM A"/>
    <property type="match status" value="1"/>
</dbReference>
<dbReference type="InParanoid" id="T1G3N9"/>
<evidence type="ECO:0008006" key="11">
    <source>
        <dbReference type="Google" id="ProtNLM"/>
    </source>
</evidence>
<evidence type="ECO:0000256" key="7">
    <source>
        <dbReference type="SAM" id="Phobius"/>
    </source>
</evidence>
<dbReference type="HOGENOM" id="CLU_025025_1_0_1"/>
<evidence type="ECO:0000256" key="3">
    <source>
        <dbReference type="ARBA" id="ARBA00022692"/>
    </source>
</evidence>
<dbReference type="Proteomes" id="UP000015101">
    <property type="component" value="Unassembled WGS sequence"/>
</dbReference>
<dbReference type="KEGG" id="hro:HELRODRAFT_79446"/>
<evidence type="ECO:0000256" key="2">
    <source>
        <dbReference type="ARBA" id="ARBA00009457"/>
    </source>
</evidence>
<dbReference type="CTD" id="20215687"/>
<accession>T1G3N9</accession>
<evidence type="ECO:0000313" key="9">
    <source>
        <dbReference type="EnsemblMetazoa" id="HelroP79446"/>
    </source>
</evidence>
<keyword evidence="10" id="KW-1185">Reference proteome</keyword>
<evidence type="ECO:0000256" key="1">
    <source>
        <dbReference type="ARBA" id="ARBA00004141"/>
    </source>
</evidence>
<reference evidence="9" key="3">
    <citation type="submission" date="2015-06" db="UniProtKB">
        <authorList>
            <consortium name="EnsemblMetazoa"/>
        </authorList>
    </citation>
    <scope>IDENTIFICATION</scope>
</reference>
<dbReference type="GO" id="GO:0015247">
    <property type="term" value="F:aminophospholipid flippase activity"/>
    <property type="evidence" value="ECO:0000318"/>
    <property type="project" value="GO_Central"/>
</dbReference>
<dbReference type="GeneID" id="20215687"/>
<dbReference type="GO" id="GO:0045332">
    <property type="term" value="P:phospholipid translocation"/>
    <property type="evidence" value="ECO:0000318"/>
    <property type="project" value="GO_Central"/>
</dbReference>
<name>T1G3N9_HELRO</name>
<sequence length="244" mass="28321">GPVYTYYGLTNFFQNHRMYIRSYDPMQLVGNTRKNFTVVKEGKCRPYMTINNKIIAPCGTIANSLFNDSFHLFYLKESSRKKVELLNYGLAWPTDKLLKYSNPSRFPHDPAQAFSETIPPPHWKRPVYHLDQFNASNNGYVNENLIVWMRNSFLPDFIKTHGVLKPDGIFNDGLPAGNYSLLINYAYPVFRFNGTKRFIITNTFSLGASNYFILFFFCFVSILCFIISFALLYLRNKFHANSSV</sequence>
<gene>
    <name evidence="9" type="primary">20215687</name>
    <name evidence="8" type="ORF">HELRODRAFT_79446</name>
</gene>
<dbReference type="OrthoDB" id="340608at2759"/>
<comment type="similarity">
    <text evidence="2 6">Belongs to the CDC50/LEM3 family.</text>
</comment>
<reference evidence="10" key="1">
    <citation type="submission" date="2012-12" db="EMBL/GenBank/DDBJ databases">
        <authorList>
            <person name="Hellsten U."/>
            <person name="Grimwood J."/>
            <person name="Chapman J.A."/>
            <person name="Shapiro H."/>
            <person name="Aerts A."/>
            <person name="Otillar R.P."/>
            <person name="Terry A.Y."/>
            <person name="Boore J.L."/>
            <person name="Simakov O."/>
            <person name="Marletaz F."/>
            <person name="Cho S.-J."/>
            <person name="Edsinger-Gonzales E."/>
            <person name="Havlak P."/>
            <person name="Kuo D.-H."/>
            <person name="Larsson T."/>
            <person name="Lv J."/>
            <person name="Arendt D."/>
            <person name="Savage R."/>
            <person name="Osoegawa K."/>
            <person name="de Jong P."/>
            <person name="Lindberg D.R."/>
            <person name="Seaver E.C."/>
            <person name="Weisblat D.A."/>
            <person name="Putnam N.H."/>
            <person name="Grigoriev I.V."/>
            <person name="Rokhsar D.S."/>
        </authorList>
    </citation>
    <scope>NUCLEOTIDE SEQUENCE</scope>
</reference>
<dbReference type="Pfam" id="PF03381">
    <property type="entry name" value="CDC50"/>
    <property type="match status" value="1"/>
</dbReference>
<dbReference type="EnsemblMetazoa" id="HelroT79446">
    <property type="protein sequence ID" value="HelroP79446"/>
    <property type="gene ID" value="HelroG79446"/>
</dbReference>
<dbReference type="STRING" id="6412.T1G3N9"/>
<evidence type="ECO:0000313" key="10">
    <source>
        <dbReference type="Proteomes" id="UP000015101"/>
    </source>
</evidence>
<keyword evidence="5 6" id="KW-0472">Membrane</keyword>
<dbReference type="GO" id="GO:0005783">
    <property type="term" value="C:endoplasmic reticulum"/>
    <property type="evidence" value="ECO:0000318"/>
    <property type="project" value="GO_Central"/>
</dbReference>
<dbReference type="AlphaFoldDB" id="T1G3N9"/>